<gene>
    <name evidence="5" type="primary">rax2</name>
    <name evidence="5" type="ORF">LSUE1_G010192</name>
</gene>
<dbReference type="Pfam" id="PF20843">
    <property type="entry name" value="Rax2_3"/>
    <property type="match status" value="1"/>
</dbReference>
<dbReference type="Pfam" id="PF20842">
    <property type="entry name" value="Rax2_2"/>
    <property type="match status" value="1"/>
</dbReference>
<feature type="domain" description="Rax2-like second" evidence="3">
    <location>
        <begin position="235"/>
        <end position="383"/>
    </location>
</feature>
<feature type="non-terminal residue" evidence="5">
    <location>
        <position position="1236"/>
    </location>
</feature>
<evidence type="ECO:0000313" key="6">
    <source>
        <dbReference type="Proteomes" id="UP000469558"/>
    </source>
</evidence>
<keyword evidence="1" id="KW-0812">Transmembrane</keyword>
<dbReference type="GO" id="GO:1902929">
    <property type="term" value="C:plasma membrane of growing cell tip"/>
    <property type="evidence" value="ECO:0007669"/>
    <property type="project" value="TreeGrafter"/>
</dbReference>
<accession>A0A8T9C3U0</accession>
<keyword evidence="1" id="KW-1133">Transmembrane helix</keyword>
<evidence type="ECO:0000259" key="3">
    <source>
        <dbReference type="Pfam" id="PF20842"/>
    </source>
</evidence>
<name>A0A8T9C3U0_9HELO</name>
<comment type="caution">
    <text evidence="5">The sequence shown here is derived from an EMBL/GenBank/DDBJ whole genome shotgun (WGS) entry which is preliminary data.</text>
</comment>
<feature type="domain" description="Rax2-like C-terminal" evidence="2">
    <location>
        <begin position="906"/>
        <end position="1153"/>
    </location>
</feature>
<proteinExistence type="predicted"/>
<sequence length="1236" mass="126960">ILGPAMKLSSWLGPAGEPPRVLRLGFLLASLARSSHAVTFTSIPSADLDLSSLGRTGLVGDFDGISLYQFEGQNEDGFLTNGSSSLLTRFPNGGFATLALADAGIQTMCPFTMKDGTFSGIVIGGNFTSLGGQNSPGAAMFDPSTSTVVPLPGLSGQVSALLCDQDTNTVYVGGSFKAGNSTNAIAWVGTAGWTNLPFAGFNGPVTSITKASNGHIVFGGAFTGLGNASAPSQPDMQIINISGANITSTSSTTTAGFSDPRNIVCKTNDTDGSGNTWLLADDTPGSWKATFGFGFAPTKLRLYNTHQDGRGAKTWRYTAMPINGIMNFTYTDPTTGQNASCSSECPLSNNSSVEFQDFHFVNSIGMNAFQIDISAWYGSGGGLDGIELFEDDIFAYAIDDFNEPTCAGIQIASNATSTGPWTVTPSGQSNSEYLSATVNDTASASVVFLPDIKQSGNYSVNIYTPGCIQDNSCTTRGQVNITGVMASDTAKFSTNIFQTNDFDKYDQIYFGYIEAGSSSFRPSVTLSPIAGQNIPNMSIVAQRVGFTLISSATGGLNSLFEYDPTQVTIDTAEFANSTFDLAGTSLGANSGVNALETSGSTTYVGGNFSTSTYKNILAIGDSGAEELSGGSLNGEVITMFLNGTSLYAGGKFTNTSTGGIAGLSYVAVYDTSKNTWAALGAGVNGLVTSIVPLTMNITTNVPETVITLTGDFTEILASGSNTSNTVTGFAVWVPSRANWLQNLNAASMSINGALTASVDIPSGGSILAGSLSSSQLSANGVASLSSSSSLSTLPVQIQAAAAQSSSTLTKRATSSENVTGVVTGFFHENGNLNITILGGHFTATGTNGSDINNLVFINSSNSDAVTGIGAAVSSGSTILALATQGDNLYAGGSLTGTVNGGQLNGLVSFNLATSSLNTQPPALGGSNVAVNAISVRPGTSGDVYVGGSFTQAGSLDCPGVCVFTTSAAQWDRPGAGLGGIANAMVWGSENSLVVGGALTLNGGNISVATYDAKAQTWTAAVGQETIPGAVTALAAANSDASQLWVAGVATNGSTFLMKFDGSIWNSVGNTLGSSTNIRGLQVLPLTKKHTTSDLVPNNEDLMITGSLDLPNFGNASAVLFNGTTFQPFALTSTASDTGGSLSQIFISKQNVFSAPRGKIAKGLIVLIALAVALGLIFLLVIAGVIAERVRRKREGYMPAPTNAYDRNSAMSRIRPDELLSNLGQGRSGIERQSTRI</sequence>
<evidence type="ECO:0000313" key="5">
    <source>
        <dbReference type="EMBL" id="TVY71479.1"/>
    </source>
</evidence>
<keyword evidence="6" id="KW-1185">Reference proteome</keyword>
<dbReference type="PANTHER" id="PTHR31778:SF2">
    <property type="entry name" value="BUD SITE SELECTION PROTEIN RAX2"/>
    <property type="match status" value="1"/>
</dbReference>
<evidence type="ECO:0000259" key="2">
    <source>
        <dbReference type="Pfam" id="PF12768"/>
    </source>
</evidence>
<evidence type="ECO:0000256" key="1">
    <source>
        <dbReference type="SAM" id="Phobius"/>
    </source>
</evidence>
<dbReference type="SUPFAM" id="SSF50965">
    <property type="entry name" value="Galactose oxidase, central domain"/>
    <property type="match status" value="1"/>
</dbReference>
<organism evidence="5 6">
    <name type="scientific">Lachnellula suecica</name>
    <dbReference type="NCBI Taxonomy" id="602035"/>
    <lineage>
        <taxon>Eukaryota</taxon>
        <taxon>Fungi</taxon>
        <taxon>Dikarya</taxon>
        <taxon>Ascomycota</taxon>
        <taxon>Pezizomycotina</taxon>
        <taxon>Leotiomycetes</taxon>
        <taxon>Helotiales</taxon>
        <taxon>Lachnaceae</taxon>
        <taxon>Lachnellula</taxon>
    </lineage>
</organism>
<dbReference type="PANTHER" id="PTHR31778">
    <property type="entry name" value="BUD SITE SELECTION PROTEIN RAX2"/>
    <property type="match status" value="1"/>
</dbReference>
<dbReference type="InterPro" id="IPR024982">
    <property type="entry name" value="Rax2-like_C"/>
</dbReference>
<dbReference type="AlphaFoldDB" id="A0A8T9C3U0"/>
<dbReference type="EMBL" id="QGMK01001213">
    <property type="protein sequence ID" value="TVY71479.1"/>
    <property type="molecule type" value="Genomic_DNA"/>
</dbReference>
<dbReference type="InterPro" id="IPR048265">
    <property type="entry name" value="Rax2-like_third"/>
</dbReference>
<evidence type="ECO:0000259" key="4">
    <source>
        <dbReference type="Pfam" id="PF20843"/>
    </source>
</evidence>
<dbReference type="Proteomes" id="UP000469558">
    <property type="component" value="Unassembled WGS sequence"/>
</dbReference>
<dbReference type="InterPro" id="IPR048266">
    <property type="entry name" value="Rax2-like_second"/>
</dbReference>
<reference evidence="5 6" key="1">
    <citation type="submission" date="2018-05" db="EMBL/GenBank/DDBJ databases">
        <title>Genome sequencing and assembly of the regulated plant pathogen Lachnellula willkommii and related sister species for the development of diagnostic species identification markers.</title>
        <authorList>
            <person name="Giroux E."/>
            <person name="Bilodeau G."/>
        </authorList>
    </citation>
    <scope>NUCLEOTIDE SEQUENCE [LARGE SCALE GENOMIC DNA]</scope>
    <source>
        <strain evidence="5 6">CBS 268.59</strain>
    </source>
</reference>
<feature type="transmembrane region" description="Helical" evidence="1">
    <location>
        <begin position="1163"/>
        <end position="1186"/>
    </location>
</feature>
<dbReference type="Pfam" id="PF12768">
    <property type="entry name" value="Rax2"/>
    <property type="match status" value="1"/>
</dbReference>
<feature type="domain" description="Rax2-like third" evidence="4">
    <location>
        <begin position="394"/>
        <end position="549"/>
    </location>
</feature>
<dbReference type="OrthoDB" id="2503993at2759"/>
<keyword evidence="1" id="KW-0472">Membrane</keyword>
<protein>
    <submittedName>
        <fullName evidence="5">Polarized growth protein rax2</fullName>
    </submittedName>
</protein>
<dbReference type="InterPro" id="IPR011043">
    <property type="entry name" value="Gal_Oxase/kelch_b-propeller"/>
</dbReference>